<dbReference type="EMBL" id="JAQQFN010000005">
    <property type="protein sequence ID" value="MFL9883236.1"/>
    <property type="molecule type" value="Genomic_DNA"/>
</dbReference>
<accession>A0ABW8ZLA0</accession>
<organism evidence="1 2">
    <name type="scientific">Paraburkholderia agricolaris</name>
    <dbReference type="NCBI Taxonomy" id="2152888"/>
    <lineage>
        <taxon>Bacteria</taxon>
        <taxon>Pseudomonadati</taxon>
        <taxon>Pseudomonadota</taxon>
        <taxon>Betaproteobacteria</taxon>
        <taxon>Burkholderiales</taxon>
        <taxon>Burkholderiaceae</taxon>
        <taxon>Paraburkholderia</taxon>
    </lineage>
</organism>
<dbReference type="RefSeq" id="WP_408326204.1">
    <property type="nucleotide sequence ID" value="NZ_JAQQFH010000002.1"/>
</dbReference>
<gene>
    <name evidence="1" type="ORF">PQR66_09380</name>
</gene>
<keyword evidence="2" id="KW-1185">Reference proteome</keyword>
<evidence type="ECO:0000313" key="2">
    <source>
        <dbReference type="Proteomes" id="UP001629249"/>
    </source>
</evidence>
<reference evidence="1 2" key="1">
    <citation type="journal article" date="2024" name="Chem. Sci.">
        <title>Discovery of megapolipeptins by genome mining of a Burkholderiales bacteria collection.</title>
        <authorList>
            <person name="Paulo B.S."/>
            <person name="Recchia M.J.J."/>
            <person name="Lee S."/>
            <person name="Fergusson C.H."/>
            <person name="Romanowski S.B."/>
            <person name="Hernandez A."/>
            <person name="Krull N."/>
            <person name="Liu D.Y."/>
            <person name="Cavanagh H."/>
            <person name="Bos A."/>
            <person name="Gray C.A."/>
            <person name="Murphy B.T."/>
            <person name="Linington R.G."/>
            <person name="Eustaquio A.S."/>
        </authorList>
    </citation>
    <scope>NUCLEOTIDE SEQUENCE [LARGE SCALE GENOMIC DNA]</scope>
    <source>
        <strain evidence="1 2">RL16-012-BIC-B</strain>
    </source>
</reference>
<name>A0ABW8ZLA0_9BURK</name>
<evidence type="ECO:0000313" key="1">
    <source>
        <dbReference type="EMBL" id="MFL9883236.1"/>
    </source>
</evidence>
<protein>
    <submittedName>
        <fullName evidence="1">Uncharacterized protein</fullName>
    </submittedName>
</protein>
<dbReference type="Proteomes" id="UP001629249">
    <property type="component" value="Unassembled WGS sequence"/>
</dbReference>
<comment type="caution">
    <text evidence="1">The sequence shown here is derived from an EMBL/GenBank/DDBJ whole genome shotgun (WGS) entry which is preliminary data.</text>
</comment>
<proteinExistence type="predicted"/>
<sequence length="130" mass="14656">MDLASASPVFASVHRELEHFASAPQIFFETWKRGVTLAGVYLLGDGPRETFERATSKWDLCPRMPLIRRAFPPMSPSEKKFLAAMASFDNSRDSRSLLKRSGFEGFSDLDGLDLDRRQVIATLILTFVGW</sequence>